<dbReference type="SUPFAM" id="SSF56935">
    <property type="entry name" value="Porins"/>
    <property type="match status" value="1"/>
</dbReference>
<dbReference type="NCBIfam" id="TIGR04056">
    <property type="entry name" value="OMP_RagA_SusC"/>
    <property type="match status" value="1"/>
</dbReference>
<gene>
    <name evidence="4" type="ORF">MuYL_1633</name>
</gene>
<protein>
    <submittedName>
        <fullName evidence="4">TonB-linked outer membrane protein, SusC/RagA family</fullName>
    </submittedName>
</protein>
<proteinExistence type="inferred from homology"/>
<evidence type="ECO:0000256" key="1">
    <source>
        <dbReference type="ARBA" id="ARBA00022729"/>
    </source>
</evidence>
<dbReference type="SUPFAM" id="SSF49464">
    <property type="entry name" value="Carboxypeptidase regulatory domain-like"/>
    <property type="match status" value="1"/>
</dbReference>
<dbReference type="GO" id="GO:0044718">
    <property type="term" value="P:siderophore transmembrane transport"/>
    <property type="evidence" value="ECO:0007669"/>
    <property type="project" value="TreeGrafter"/>
</dbReference>
<dbReference type="PROSITE" id="PS52016">
    <property type="entry name" value="TONB_DEPENDENT_REC_3"/>
    <property type="match status" value="1"/>
</dbReference>
<evidence type="ECO:0000313" key="5">
    <source>
        <dbReference type="Proteomes" id="UP000215002"/>
    </source>
</evidence>
<reference evidence="4 5" key="1">
    <citation type="submission" date="2017-08" db="EMBL/GenBank/DDBJ databases">
        <title>Complete genome sequence of Mucilaginibacter sp. strain BJC16-A31.</title>
        <authorList>
            <consortium name="Henan University of Science and Technology"/>
            <person name="You X."/>
        </authorList>
    </citation>
    <scope>NUCLEOTIDE SEQUENCE [LARGE SCALE GENOMIC DNA]</scope>
    <source>
        <strain evidence="4 5">BJC16-A31</strain>
    </source>
</reference>
<dbReference type="InterPro" id="IPR037066">
    <property type="entry name" value="Plug_dom_sf"/>
</dbReference>
<dbReference type="RefSeq" id="WP_211710249.1">
    <property type="nucleotide sequence ID" value="NZ_CP022743.1"/>
</dbReference>
<dbReference type="GO" id="GO:0015344">
    <property type="term" value="F:siderophore uptake transmembrane transporter activity"/>
    <property type="evidence" value="ECO:0007669"/>
    <property type="project" value="TreeGrafter"/>
</dbReference>
<dbReference type="NCBIfam" id="TIGR04057">
    <property type="entry name" value="SusC_RagA_signa"/>
    <property type="match status" value="1"/>
</dbReference>
<keyword evidence="5" id="KW-1185">Reference proteome</keyword>
<dbReference type="Proteomes" id="UP000215002">
    <property type="component" value="Chromosome"/>
</dbReference>
<dbReference type="AlphaFoldDB" id="A0A223NVF7"/>
<keyword evidence="2" id="KW-0472">Membrane</keyword>
<dbReference type="PANTHER" id="PTHR30069:SF29">
    <property type="entry name" value="HEMOGLOBIN AND HEMOGLOBIN-HAPTOGLOBIN-BINDING PROTEIN 1-RELATED"/>
    <property type="match status" value="1"/>
</dbReference>
<dbReference type="Pfam" id="PF13715">
    <property type="entry name" value="CarbopepD_reg_2"/>
    <property type="match status" value="1"/>
</dbReference>
<organism evidence="4 5">
    <name type="scientific">Mucilaginibacter xinganensis</name>
    <dbReference type="NCBI Taxonomy" id="1234841"/>
    <lineage>
        <taxon>Bacteria</taxon>
        <taxon>Pseudomonadati</taxon>
        <taxon>Bacteroidota</taxon>
        <taxon>Sphingobacteriia</taxon>
        <taxon>Sphingobacteriales</taxon>
        <taxon>Sphingobacteriaceae</taxon>
        <taxon>Mucilaginibacter</taxon>
    </lineage>
</organism>
<keyword evidence="1" id="KW-0732">Signal</keyword>
<feature type="domain" description="TonB-dependent receptor plug" evidence="3">
    <location>
        <begin position="152"/>
        <end position="261"/>
    </location>
</feature>
<dbReference type="FunFam" id="2.170.130.10:FF:000003">
    <property type="entry name" value="SusC/RagA family TonB-linked outer membrane protein"/>
    <property type="match status" value="1"/>
</dbReference>
<dbReference type="InterPro" id="IPR023996">
    <property type="entry name" value="TonB-dep_OMP_SusC/RagA"/>
</dbReference>
<keyword evidence="2" id="KW-0998">Cell outer membrane</keyword>
<dbReference type="Gene3D" id="2.60.40.1120">
    <property type="entry name" value="Carboxypeptidase-like, regulatory domain"/>
    <property type="match status" value="1"/>
</dbReference>
<dbReference type="GO" id="GO:0009279">
    <property type="term" value="C:cell outer membrane"/>
    <property type="evidence" value="ECO:0007669"/>
    <property type="project" value="UniProtKB-SubCell"/>
</dbReference>
<name>A0A223NVF7_9SPHI</name>
<evidence type="ECO:0000256" key="2">
    <source>
        <dbReference type="PROSITE-ProRule" id="PRU01360"/>
    </source>
</evidence>
<evidence type="ECO:0000313" key="4">
    <source>
        <dbReference type="EMBL" id="ASU33531.1"/>
    </source>
</evidence>
<accession>A0A223NVF7</accession>
<dbReference type="InterPro" id="IPR039426">
    <property type="entry name" value="TonB-dep_rcpt-like"/>
</dbReference>
<dbReference type="InterPro" id="IPR008969">
    <property type="entry name" value="CarboxyPept-like_regulatory"/>
</dbReference>
<evidence type="ECO:0000259" key="3">
    <source>
        <dbReference type="Pfam" id="PF07715"/>
    </source>
</evidence>
<keyword evidence="2" id="KW-1134">Transmembrane beta strand</keyword>
<dbReference type="PANTHER" id="PTHR30069">
    <property type="entry name" value="TONB-DEPENDENT OUTER MEMBRANE RECEPTOR"/>
    <property type="match status" value="1"/>
</dbReference>
<keyword evidence="2" id="KW-0812">Transmembrane</keyword>
<dbReference type="Pfam" id="PF07715">
    <property type="entry name" value="Plug"/>
    <property type="match status" value="1"/>
</dbReference>
<dbReference type="EMBL" id="CP022743">
    <property type="protein sequence ID" value="ASU33531.1"/>
    <property type="molecule type" value="Genomic_DNA"/>
</dbReference>
<sequence length="1094" mass="119330">MQHFLSKKVLSLSKISMIRLGHILMFLLLTGFANAKAGKSILLTTEGNTSGLNKMNAASITVKGKVVDKVTGETLIGVSVKVKNSTMGTVTDTNGSFTLSSVPDDGTLIVSYIGYETKEVPVEGKTAITISLQPSSKNLGEVVVVGYGVQKKATVTGSVVAVKGSELIKSPATNLSNSIAGRMAGVVATNAGGEPGYDGSTIRIRGTNTLGNNDPLVVIDGVPSPSGQNNIDRVNPADVESISILKDASAAIYGARAANGVILITTKHGKTGKPEISYTYNHGWAQPTSLPKMANSTEYATLNNEIDLYNLPSQYWSAASAAFKATGSFTRPDNGATSTASFQPSDFKKFADGSDPWGHPNTDWFKATLKTWSPQSRQNVQLSGGTENVKYLTSIGYENQDGDYKNSATGYKQYDIRMNLDAKINKYVTSTFSVSGRQENRAFPNGGGASDIFRMLMRGYPNKPAFWPNGLPGPDIENGQQPVIITTDQTGYSKDTRYYLQTNGKIEITVPGIEGLKFTGNVALDKYMQQTKSWQKPWYVYSWDNITYQADGKTPLLTKVARGPAQAKLGQGSDDEQSSMLEGIASYIHSFGSHNISVLAGITKEKSNASYFNASRQYYPSVAIDQLSAGGNAGILDGGGAWERARLNYFGRVNYNYKEKYLLEFLWRVDGSYMFPQTHRFGFFPGVSAGWVISEEKFFKGNVTFIQNLKLRGSWGQLGNDAIVYPGTNTPAEYQYLSLYNIGSYIIGGVPVQSLAENVAQNPNITWEVANNSDVALEGTTLNGHLDFVLEAFLNKRTNILWRPTASVPATAIPSNQLPPVNYGKVTNKGWEFSFTYHNSVGQVRYSIGANGGYTKNRIDKWDEAPGAPAWQLSTGHPIGASLYYIYTGIFATQAQIDANKVDYSGVGASVLRPGDMMYKDVNGDGKINGDDQVRNDKSAVPTFQGGLNFGVQYKNFDLTVLLQGATGAQLYFQTESGTIGNFTQYSYDHRWTVDNPSTVYPRTVDRNNQYFSNGNTYWLLNMNYIRLKNVELGYTLPSTIGKKIGMSNLRFYANGLNLATVAKQHIYDPESTSSDGHYYPQQRIVNLGASVKF</sequence>
<keyword evidence="2" id="KW-0813">Transport</keyword>
<dbReference type="KEGG" id="muc:MuYL_1633"/>
<dbReference type="InterPro" id="IPR023997">
    <property type="entry name" value="TonB-dep_OMP_SusC/RagA_CS"/>
</dbReference>
<comment type="similarity">
    <text evidence="2">Belongs to the TonB-dependent receptor family.</text>
</comment>
<comment type="subcellular location">
    <subcellularLocation>
        <location evidence="2">Cell outer membrane</location>
        <topology evidence="2">Multi-pass membrane protein</topology>
    </subcellularLocation>
</comment>
<dbReference type="InterPro" id="IPR012910">
    <property type="entry name" value="Plug_dom"/>
</dbReference>
<dbReference type="Gene3D" id="2.170.130.10">
    <property type="entry name" value="TonB-dependent receptor, plug domain"/>
    <property type="match status" value="1"/>
</dbReference>